<dbReference type="EMBL" id="JAHQIW010000313">
    <property type="protein sequence ID" value="KAJ1347446.1"/>
    <property type="molecule type" value="Genomic_DNA"/>
</dbReference>
<dbReference type="SUPFAM" id="SSF54403">
    <property type="entry name" value="Cystatin/monellin"/>
    <property type="match status" value="1"/>
</dbReference>
<evidence type="ECO:0008006" key="4">
    <source>
        <dbReference type="Google" id="ProtNLM"/>
    </source>
</evidence>
<keyword evidence="1" id="KW-0732">Signal</keyword>
<organism evidence="2 3">
    <name type="scientific">Parelaphostrongylus tenuis</name>
    <name type="common">Meningeal worm</name>
    <dbReference type="NCBI Taxonomy" id="148309"/>
    <lineage>
        <taxon>Eukaryota</taxon>
        <taxon>Metazoa</taxon>
        <taxon>Ecdysozoa</taxon>
        <taxon>Nematoda</taxon>
        <taxon>Chromadorea</taxon>
        <taxon>Rhabditida</taxon>
        <taxon>Rhabditina</taxon>
        <taxon>Rhabditomorpha</taxon>
        <taxon>Strongyloidea</taxon>
        <taxon>Metastrongylidae</taxon>
        <taxon>Parelaphostrongylus</taxon>
    </lineage>
</organism>
<evidence type="ECO:0000313" key="3">
    <source>
        <dbReference type="Proteomes" id="UP001196413"/>
    </source>
</evidence>
<evidence type="ECO:0000256" key="1">
    <source>
        <dbReference type="SAM" id="SignalP"/>
    </source>
</evidence>
<proteinExistence type="predicted"/>
<dbReference type="AlphaFoldDB" id="A0AAD5MGW8"/>
<evidence type="ECO:0000313" key="2">
    <source>
        <dbReference type="EMBL" id="KAJ1347446.1"/>
    </source>
</evidence>
<name>A0AAD5MGW8_PARTN</name>
<protein>
    <recommendedName>
        <fullName evidence="4">Secreted protein</fullName>
    </recommendedName>
</protein>
<gene>
    <name evidence="2" type="ORF">KIN20_002499</name>
</gene>
<sequence>MSTTSVTLLVVASLMLPPIKAANGNFKEIDVNNDFFMEQAWQVVIDIDNEDDNKNLDRMVPIEILKAWSTPPDERVVKYCLKVQYGESVCKKEGDIEDDPNIKFCWLKPCGKRAVYRLHWIKTSPDNYVGLEARKIDNKSDCETL</sequence>
<comment type="caution">
    <text evidence="2">The sequence shown here is derived from an EMBL/GenBank/DDBJ whole genome shotgun (WGS) entry which is preliminary data.</text>
</comment>
<feature type="chain" id="PRO_5042174319" description="Secreted protein" evidence="1">
    <location>
        <begin position="22"/>
        <end position="145"/>
    </location>
</feature>
<keyword evidence="3" id="KW-1185">Reference proteome</keyword>
<accession>A0AAD5MGW8</accession>
<dbReference type="Proteomes" id="UP001196413">
    <property type="component" value="Unassembled WGS sequence"/>
</dbReference>
<dbReference type="Gene3D" id="3.10.450.10">
    <property type="match status" value="1"/>
</dbReference>
<reference evidence="2" key="1">
    <citation type="submission" date="2021-06" db="EMBL/GenBank/DDBJ databases">
        <title>Parelaphostrongylus tenuis whole genome reference sequence.</title>
        <authorList>
            <person name="Garwood T.J."/>
            <person name="Larsen P.A."/>
            <person name="Fountain-Jones N.M."/>
            <person name="Garbe J.R."/>
            <person name="Macchietto M.G."/>
            <person name="Kania S.A."/>
            <person name="Gerhold R.W."/>
            <person name="Richards J.E."/>
            <person name="Wolf T.M."/>
        </authorList>
    </citation>
    <scope>NUCLEOTIDE SEQUENCE</scope>
    <source>
        <strain evidence="2">MNPRO001-30</strain>
        <tissue evidence="2">Meninges</tissue>
    </source>
</reference>
<dbReference type="InterPro" id="IPR046350">
    <property type="entry name" value="Cystatin_sf"/>
</dbReference>
<feature type="signal peptide" evidence="1">
    <location>
        <begin position="1"/>
        <end position="21"/>
    </location>
</feature>